<evidence type="ECO:0000256" key="8">
    <source>
        <dbReference type="ARBA" id="ARBA00023077"/>
    </source>
</evidence>
<dbReference type="PANTHER" id="PTHR32552">
    <property type="entry name" value="FERRICHROME IRON RECEPTOR-RELATED"/>
    <property type="match status" value="1"/>
</dbReference>
<reference evidence="15" key="1">
    <citation type="submission" date="2023-03" db="EMBL/GenBank/DDBJ databases">
        <title>Andean soil-derived lignocellulolytic bacterial consortium as a source of novel taxa and putative plastic-active enzymes.</title>
        <authorList>
            <person name="Diaz-Garcia L."/>
            <person name="Chuvochina M."/>
            <person name="Feuerriegel G."/>
            <person name="Bunk B."/>
            <person name="Sproer C."/>
            <person name="Streit W.R."/>
            <person name="Rodriguez L.M."/>
            <person name="Overmann J."/>
            <person name="Jimenez D.J."/>
        </authorList>
    </citation>
    <scope>NUCLEOTIDE SEQUENCE</scope>
    <source>
        <strain evidence="15">MAG 26</strain>
    </source>
</reference>
<evidence type="ECO:0000256" key="7">
    <source>
        <dbReference type="ARBA" id="ARBA00023065"/>
    </source>
</evidence>
<accession>A0AAJ6BME1</accession>
<keyword evidence="8 12" id="KW-0798">TonB box</keyword>
<sequence>MSGAIASYTPAYAQDQGAGNGASPIQDIIVTAERREQSLQDSSLSLQVLSADQLEKSNLTQASDLNTLVPGLQIGGGGNSPQIYIRGVGDFAASALSNPAVAVNIDGIYIGRPQAVNSQFYDLARVEVLKGPQGTLYGRNASGGAINLISNRPSLNGIEGYIGATYGNYDNKQLEGAINLPLGETLAARFAFQAVDRDGYLSDGTDDDQRIAGRLRVLWEPNAAISLLLNADYAKEDGKGPGYVMLPTPAGTDKWTSTSSPEANAALAAQPPIGFLLPPTVDDSFRDNEFWNLSAEFNADLGFATLTVLPAYRHSEYAERNYPAGLRNTFPGNTAKQVSVETRLGNSSERLDWVIGGYFYDEKQDSEQQIYQGTFQDSVTLALPRIRSYAAFGQATFSVTNKLRLIGGLRYTYERNELSGQLLTYVPAFPVPPEDLPVLQIAFGGKKSFDSLNWKAGAEFDLTPDNMLFATASTGFKAGGFNQTIEPDATYDPEKITAFEIGSRNEFLDGRLILNFEGFWWKLKDSQIAHVKFDPAGNINLVTDNAGRAEIKGFNVELQAALSDNDTLRFFAEYNHAKYKDFAFETAYSIFGTPLFNPLSTGCDVSAPYPGSTFGTQAATIDCSGFQMPRAPKWTGAATYAHTFDLPGGATVVFDATSQFASKRWLGFDYVAPEHVDGYVTFDANLTYTAPERRWSVAAFVRNIGKEAVYTGAGVHAFAPPLTYATIAPPRTFGVRLRYNFGK</sequence>
<evidence type="ECO:0000256" key="11">
    <source>
        <dbReference type="PROSITE-ProRule" id="PRU01360"/>
    </source>
</evidence>
<dbReference type="GO" id="GO:0009279">
    <property type="term" value="C:cell outer membrane"/>
    <property type="evidence" value="ECO:0007669"/>
    <property type="project" value="UniProtKB-SubCell"/>
</dbReference>
<feature type="domain" description="TonB-dependent receptor-like beta-barrel" evidence="13">
    <location>
        <begin position="280"/>
        <end position="704"/>
    </location>
</feature>
<keyword evidence="15" id="KW-0675">Receptor</keyword>
<dbReference type="PROSITE" id="PS52016">
    <property type="entry name" value="TONB_DEPENDENT_REC_3"/>
    <property type="match status" value="1"/>
</dbReference>
<dbReference type="KEGG" id="acob:P0Y56_15220"/>
<dbReference type="Proteomes" id="UP001218362">
    <property type="component" value="Chromosome"/>
</dbReference>
<dbReference type="InterPro" id="IPR039426">
    <property type="entry name" value="TonB-dep_rcpt-like"/>
</dbReference>
<evidence type="ECO:0000259" key="14">
    <source>
        <dbReference type="Pfam" id="PF07715"/>
    </source>
</evidence>
<dbReference type="InterPro" id="IPR036942">
    <property type="entry name" value="Beta-barrel_TonB_sf"/>
</dbReference>
<keyword evidence="6" id="KW-0408">Iron</keyword>
<evidence type="ECO:0000256" key="4">
    <source>
        <dbReference type="ARBA" id="ARBA00022496"/>
    </source>
</evidence>
<keyword evidence="9 11" id="KW-0472">Membrane</keyword>
<evidence type="ECO:0000259" key="13">
    <source>
        <dbReference type="Pfam" id="PF00593"/>
    </source>
</evidence>
<evidence type="ECO:0000256" key="6">
    <source>
        <dbReference type="ARBA" id="ARBA00023004"/>
    </source>
</evidence>
<evidence type="ECO:0000256" key="1">
    <source>
        <dbReference type="ARBA" id="ARBA00004571"/>
    </source>
</evidence>
<dbReference type="InterPro" id="IPR012910">
    <property type="entry name" value="Plug_dom"/>
</dbReference>
<organism evidence="15 16">
    <name type="scientific">Candidatus Andeanibacterium colombiense</name>
    <dbReference type="NCBI Taxonomy" id="3121345"/>
    <lineage>
        <taxon>Bacteria</taxon>
        <taxon>Pseudomonadati</taxon>
        <taxon>Pseudomonadota</taxon>
        <taxon>Alphaproteobacteria</taxon>
        <taxon>Sphingomonadales</taxon>
        <taxon>Sphingomonadaceae</taxon>
        <taxon>Candidatus Andeanibacterium</taxon>
    </lineage>
</organism>
<dbReference type="AlphaFoldDB" id="A0AAJ6BME1"/>
<evidence type="ECO:0000256" key="5">
    <source>
        <dbReference type="ARBA" id="ARBA00022692"/>
    </source>
</evidence>
<comment type="subcellular location">
    <subcellularLocation>
        <location evidence="1 11">Cell outer membrane</location>
        <topology evidence="1 11">Multi-pass membrane protein</topology>
    </subcellularLocation>
</comment>
<evidence type="ECO:0000256" key="10">
    <source>
        <dbReference type="ARBA" id="ARBA00023237"/>
    </source>
</evidence>
<keyword evidence="5 11" id="KW-0812">Transmembrane</keyword>
<evidence type="ECO:0000256" key="3">
    <source>
        <dbReference type="ARBA" id="ARBA00022452"/>
    </source>
</evidence>
<keyword evidence="3 11" id="KW-1134">Transmembrane beta strand</keyword>
<dbReference type="EMBL" id="CP119316">
    <property type="protein sequence ID" value="WEK46344.1"/>
    <property type="molecule type" value="Genomic_DNA"/>
</dbReference>
<gene>
    <name evidence="15" type="ORF">P0Y56_15220</name>
</gene>
<evidence type="ECO:0000256" key="12">
    <source>
        <dbReference type="RuleBase" id="RU003357"/>
    </source>
</evidence>
<comment type="similarity">
    <text evidence="11 12">Belongs to the TonB-dependent receptor family.</text>
</comment>
<dbReference type="CDD" id="cd01347">
    <property type="entry name" value="ligand_gated_channel"/>
    <property type="match status" value="1"/>
</dbReference>
<evidence type="ECO:0000256" key="2">
    <source>
        <dbReference type="ARBA" id="ARBA00022448"/>
    </source>
</evidence>
<dbReference type="InterPro" id="IPR000531">
    <property type="entry name" value="Beta-barrel_TonB"/>
</dbReference>
<feature type="domain" description="TonB-dependent receptor plug" evidence="14">
    <location>
        <begin position="39"/>
        <end position="145"/>
    </location>
</feature>
<evidence type="ECO:0000313" key="16">
    <source>
        <dbReference type="Proteomes" id="UP001218362"/>
    </source>
</evidence>
<evidence type="ECO:0000313" key="15">
    <source>
        <dbReference type="EMBL" id="WEK46344.1"/>
    </source>
</evidence>
<keyword evidence="10 11" id="KW-0998">Cell outer membrane</keyword>
<dbReference type="Gene3D" id="2.40.170.20">
    <property type="entry name" value="TonB-dependent receptor, beta-barrel domain"/>
    <property type="match status" value="1"/>
</dbReference>
<dbReference type="SUPFAM" id="SSF56935">
    <property type="entry name" value="Porins"/>
    <property type="match status" value="1"/>
</dbReference>
<dbReference type="Pfam" id="PF07715">
    <property type="entry name" value="Plug"/>
    <property type="match status" value="1"/>
</dbReference>
<proteinExistence type="inferred from homology"/>
<keyword evidence="2 11" id="KW-0813">Transport</keyword>
<evidence type="ECO:0000256" key="9">
    <source>
        <dbReference type="ARBA" id="ARBA00023136"/>
    </source>
</evidence>
<keyword evidence="7" id="KW-0406">Ion transport</keyword>
<dbReference type="PANTHER" id="PTHR32552:SF81">
    <property type="entry name" value="TONB-DEPENDENT OUTER MEMBRANE RECEPTOR"/>
    <property type="match status" value="1"/>
</dbReference>
<protein>
    <submittedName>
        <fullName evidence="15">TonB-dependent receptor</fullName>
    </submittedName>
</protein>
<dbReference type="GO" id="GO:0006826">
    <property type="term" value="P:iron ion transport"/>
    <property type="evidence" value="ECO:0007669"/>
    <property type="project" value="UniProtKB-KW"/>
</dbReference>
<name>A0AAJ6BME1_9SPHN</name>
<keyword evidence="4" id="KW-0410">Iron transport</keyword>
<dbReference type="Pfam" id="PF00593">
    <property type="entry name" value="TonB_dep_Rec_b-barrel"/>
    <property type="match status" value="1"/>
</dbReference>